<keyword evidence="3" id="KW-1185">Reference proteome</keyword>
<proteinExistence type="predicted"/>
<organism evidence="2 3">
    <name type="scientific">Neoroseomonas lacus</name>
    <dbReference type="NCBI Taxonomy" id="287609"/>
    <lineage>
        <taxon>Bacteria</taxon>
        <taxon>Pseudomonadati</taxon>
        <taxon>Pseudomonadota</taxon>
        <taxon>Alphaproteobacteria</taxon>
        <taxon>Acetobacterales</taxon>
        <taxon>Acetobacteraceae</taxon>
        <taxon>Neoroseomonas</taxon>
    </lineage>
</organism>
<reference evidence="2" key="2">
    <citation type="submission" date="2020-09" db="EMBL/GenBank/DDBJ databases">
        <authorList>
            <person name="Sun Q."/>
            <person name="Zhou Y."/>
        </authorList>
    </citation>
    <scope>NUCLEOTIDE SEQUENCE</scope>
    <source>
        <strain evidence="2">CGMCC 1.3617</strain>
    </source>
</reference>
<sequence>MKPGASQRFSAPVRKKGASTASAAEPRHADTLTDAQSGHIRAQALDGADDLVAWDQPGTDPGQVAVHYMQVGPSDAAGADPAENLLRPG</sequence>
<dbReference type="EMBL" id="BMKW01000019">
    <property type="protein sequence ID" value="GGJ40664.1"/>
    <property type="molecule type" value="Genomic_DNA"/>
</dbReference>
<name>A0A917NY50_9PROT</name>
<comment type="caution">
    <text evidence="2">The sequence shown here is derived from an EMBL/GenBank/DDBJ whole genome shotgun (WGS) entry which is preliminary data.</text>
</comment>
<feature type="region of interest" description="Disordered" evidence="1">
    <location>
        <begin position="1"/>
        <end position="37"/>
    </location>
</feature>
<reference evidence="2" key="1">
    <citation type="journal article" date="2014" name="Int. J. Syst. Evol. Microbiol.">
        <title>Complete genome sequence of Corynebacterium casei LMG S-19264T (=DSM 44701T), isolated from a smear-ripened cheese.</title>
        <authorList>
            <consortium name="US DOE Joint Genome Institute (JGI-PGF)"/>
            <person name="Walter F."/>
            <person name="Albersmeier A."/>
            <person name="Kalinowski J."/>
            <person name="Ruckert C."/>
        </authorList>
    </citation>
    <scope>NUCLEOTIDE SEQUENCE</scope>
    <source>
        <strain evidence="2">CGMCC 1.3617</strain>
    </source>
</reference>
<accession>A0A917NY50</accession>
<gene>
    <name evidence="2" type="ORF">GCM10011320_55440</name>
</gene>
<protein>
    <submittedName>
        <fullName evidence="2">Uncharacterized protein</fullName>
    </submittedName>
</protein>
<dbReference type="Proteomes" id="UP000661507">
    <property type="component" value="Unassembled WGS sequence"/>
</dbReference>
<evidence type="ECO:0000256" key="1">
    <source>
        <dbReference type="SAM" id="MobiDB-lite"/>
    </source>
</evidence>
<dbReference type="AntiFam" id="ANF00156">
    <property type="entry name" value="Shadow ORF (opposite yahK)"/>
</dbReference>
<evidence type="ECO:0000313" key="3">
    <source>
        <dbReference type="Proteomes" id="UP000661507"/>
    </source>
</evidence>
<evidence type="ECO:0000313" key="2">
    <source>
        <dbReference type="EMBL" id="GGJ40664.1"/>
    </source>
</evidence>
<dbReference type="AlphaFoldDB" id="A0A917NY50"/>